<proteinExistence type="predicted"/>
<comment type="caution">
    <text evidence="1">The sequence shown here is derived from an EMBL/GenBank/DDBJ whole genome shotgun (WGS) entry which is preliminary data.</text>
</comment>
<keyword evidence="2" id="KW-1185">Reference proteome</keyword>
<evidence type="ECO:0000313" key="2">
    <source>
        <dbReference type="Proteomes" id="UP000094526"/>
    </source>
</evidence>
<dbReference type="AlphaFoldDB" id="A0A1C1CTT9"/>
<reference evidence="2" key="1">
    <citation type="submission" date="2015-07" db="EMBL/GenBank/DDBJ databases">
        <authorList>
            <person name="Teixeira M.M."/>
            <person name="Souza R.C."/>
            <person name="Almeida L.G."/>
            <person name="Vicente V.A."/>
            <person name="de Hoog S."/>
            <person name="Bocca A.L."/>
            <person name="de Almeida S.R."/>
            <person name="Vasconcelos A.T."/>
            <person name="Felipe M.S."/>
        </authorList>
    </citation>
    <scope>NUCLEOTIDE SEQUENCE [LARGE SCALE GENOMIC DNA]</scope>
    <source>
        <strain evidence="2">KSF</strain>
    </source>
</reference>
<dbReference type="Proteomes" id="UP000094526">
    <property type="component" value="Unassembled WGS sequence"/>
</dbReference>
<evidence type="ECO:0000313" key="1">
    <source>
        <dbReference type="EMBL" id="OCT51915.1"/>
    </source>
</evidence>
<dbReference type="VEuPathDB" id="FungiDB:CLCR_09303"/>
<name>A0A1C1CTT9_9EURO</name>
<sequence length="114" mass="12525">MSYLEWAALAALSTRRQFAVQSGFRRKSSIYSYQTRKAAANGTLASDGGGREDTIFSCSISDADGDARQSLIVAWMPVPGPHEGFEGYEACRKVAMLLAATDVYNWARVKGFYQ</sequence>
<organism evidence="1 2">
    <name type="scientific">Cladophialophora carrionii</name>
    <dbReference type="NCBI Taxonomy" id="86049"/>
    <lineage>
        <taxon>Eukaryota</taxon>
        <taxon>Fungi</taxon>
        <taxon>Dikarya</taxon>
        <taxon>Ascomycota</taxon>
        <taxon>Pezizomycotina</taxon>
        <taxon>Eurotiomycetes</taxon>
        <taxon>Chaetothyriomycetidae</taxon>
        <taxon>Chaetothyriales</taxon>
        <taxon>Herpotrichiellaceae</taxon>
        <taxon>Cladophialophora</taxon>
    </lineage>
</organism>
<gene>
    <name evidence="1" type="ORF">CLCR_09303</name>
</gene>
<accession>A0A1C1CTT9</accession>
<dbReference type="EMBL" id="LGRB01000009">
    <property type="protein sequence ID" value="OCT51915.1"/>
    <property type="molecule type" value="Genomic_DNA"/>
</dbReference>
<protein>
    <submittedName>
        <fullName evidence="1">Uncharacterized protein</fullName>
    </submittedName>
</protein>